<dbReference type="RefSeq" id="WP_114998170.1">
    <property type="nucleotide sequence ID" value="NZ_JACAGH010000007.1"/>
</dbReference>
<proteinExistence type="predicted"/>
<dbReference type="STRING" id="343874.GCA_000805695_02188"/>
<dbReference type="Proteomes" id="UP000254737">
    <property type="component" value="Unassembled WGS sequence"/>
</dbReference>
<name>A0A376FXG0_9FLAO</name>
<evidence type="ECO:0000313" key="5">
    <source>
        <dbReference type="Proteomes" id="UP000510643"/>
    </source>
</evidence>
<keyword evidence="5" id="KW-1185">Reference proteome</keyword>
<reference evidence="2 5" key="2">
    <citation type="submission" date="2019-06" db="EMBL/GenBank/DDBJ databases">
        <title>Emergence of pandrug resistant Empedobacter falsenii in China.</title>
        <authorList>
            <person name="Dong N."/>
            <person name="Chen S."/>
            <person name="Zhang R."/>
        </authorList>
    </citation>
    <scope>NUCLEOTIDE SEQUENCE [LARGE SCALE GENOMIC DNA]</scope>
    <source>
        <strain evidence="2 5">1681-1</strain>
    </source>
</reference>
<keyword evidence="1" id="KW-0732">Signal</keyword>
<organism evidence="3 4">
    <name type="scientific">Empedobacter falsenii</name>
    <dbReference type="NCBI Taxonomy" id="343874"/>
    <lineage>
        <taxon>Bacteria</taxon>
        <taxon>Pseudomonadati</taxon>
        <taxon>Bacteroidota</taxon>
        <taxon>Flavobacteriia</taxon>
        <taxon>Flavobacteriales</taxon>
        <taxon>Weeksellaceae</taxon>
        <taxon>Empedobacter</taxon>
    </lineage>
</organism>
<protein>
    <submittedName>
        <fullName evidence="3">Uncharacterized protein</fullName>
    </submittedName>
</protein>
<evidence type="ECO:0000313" key="3">
    <source>
        <dbReference type="EMBL" id="STD53019.1"/>
    </source>
</evidence>
<sequence>MKMFITYLLSALFLLFFAETKVFAGTQHFQGNLTSQTVVNDNTHIYHASKIVETKFSKTSNSNQFQEFNPSIETIDDDFQTSNKIDLETCIKLLSVVLVLNFIIQGLRKKHIFYNKTIKFSSCKYILLRTIRI</sequence>
<dbReference type="EMBL" id="UFXS01000001">
    <property type="protein sequence ID" value="STD53019.1"/>
    <property type="molecule type" value="Genomic_DNA"/>
</dbReference>
<evidence type="ECO:0000256" key="1">
    <source>
        <dbReference type="SAM" id="SignalP"/>
    </source>
</evidence>
<gene>
    <name evidence="2" type="ORF">FH779_00845</name>
    <name evidence="3" type="ORF">NCTC13456_00236</name>
</gene>
<feature type="chain" id="PRO_5044586270" evidence="1">
    <location>
        <begin position="25"/>
        <end position="133"/>
    </location>
</feature>
<dbReference type="AlphaFoldDB" id="A0A376FXG0"/>
<dbReference type="EMBL" id="CP040908">
    <property type="protein sequence ID" value="QLL56724.1"/>
    <property type="molecule type" value="Genomic_DNA"/>
</dbReference>
<feature type="signal peptide" evidence="1">
    <location>
        <begin position="1"/>
        <end position="24"/>
    </location>
</feature>
<dbReference type="Proteomes" id="UP000510643">
    <property type="component" value="Chromosome"/>
</dbReference>
<dbReference type="KEGG" id="efal:FH779_00845"/>
<reference evidence="3 4" key="1">
    <citation type="submission" date="2018-06" db="EMBL/GenBank/DDBJ databases">
        <authorList>
            <consortium name="Pathogen Informatics"/>
            <person name="Doyle S."/>
        </authorList>
    </citation>
    <scope>NUCLEOTIDE SEQUENCE [LARGE SCALE GENOMIC DNA]</scope>
    <source>
        <strain evidence="3 4">NCTC13456</strain>
    </source>
</reference>
<evidence type="ECO:0000313" key="2">
    <source>
        <dbReference type="EMBL" id="QLL56724.1"/>
    </source>
</evidence>
<evidence type="ECO:0000313" key="4">
    <source>
        <dbReference type="Proteomes" id="UP000254737"/>
    </source>
</evidence>
<accession>A0A376FXG0</accession>